<keyword evidence="4" id="KW-1185">Reference proteome</keyword>
<dbReference type="InterPro" id="IPR014729">
    <property type="entry name" value="Rossmann-like_a/b/a_fold"/>
</dbReference>
<proteinExistence type="inferred from homology"/>
<dbReference type="RefSeq" id="WP_306886691.1">
    <property type="nucleotide sequence ID" value="NZ_JAUSUL010000003.1"/>
</dbReference>
<protein>
    <submittedName>
        <fullName evidence="3">Nucleotide-binding universal stress UspA family protein</fullName>
    </submittedName>
</protein>
<dbReference type="PANTHER" id="PTHR46268">
    <property type="entry name" value="STRESS RESPONSE PROTEIN NHAX"/>
    <property type="match status" value="1"/>
</dbReference>
<organism evidence="3 4">
    <name type="scientific">Amorphus orientalis</name>
    <dbReference type="NCBI Taxonomy" id="649198"/>
    <lineage>
        <taxon>Bacteria</taxon>
        <taxon>Pseudomonadati</taxon>
        <taxon>Pseudomonadota</taxon>
        <taxon>Alphaproteobacteria</taxon>
        <taxon>Hyphomicrobiales</taxon>
        <taxon>Amorphaceae</taxon>
        <taxon>Amorphus</taxon>
    </lineage>
</organism>
<dbReference type="PANTHER" id="PTHR46268:SF6">
    <property type="entry name" value="UNIVERSAL STRESS PROTEIN UP12"/>
    <property type="match status" value="1"/>
</dbReference>
<accession>A0AAE3VRJ0</accession>
<dbReference type="InterPro" id="IPR006015">
    <property type="entry name" value="Universal_stress_UspA"/>
</dbReference>
<dbReference type="EMBL" id="JAUSUL010000003">
    <property type="protein sequence ID" value="MDQ0316816.1"/>
    <property type="molecule type" value="Genomic_DNA"/>
</dbReference>
<gene>
    <name evidence="3" type="ORF">J2S73_003292</name>
</gene>
<dbReference type="SUPFAM" id="SSF52402">
    <property type="entry name" value="Adenine nucleotide alpha hydrolases-like"/>
    <property type="match status" value="1"/>
</dbReference>
<dbReference type="AlphaFoldDB" id="A0AAE3VRJ0"/>
<dbReference type="Pfam" id="PF00582">
    <property type="entry name" value="Usp"/>
    <property type="match status" value="1"/>
</dbReference>
<evidence type="ECO:0000256" key="1">
    <source>
        <dbReference type="ARBA" id="ARBA00008791"/>
    </source>
</evidence>
<comment type="similarity">
    <text evidence="1">Belongs to the universal stress protein A family.</text>
</comment>
<evidence type="ECO:0000313" key="4">
    <source>
        <dbReference type="Proteomes" id="UP001229244"/>
    </source>
</evidence>
<name>A0AAE3VRJ0_9HYPH</name>
<dbReference type="Proteomes" id="UP001229244">
    <property type="component" value="Unassembled WGS sequence"/>
</dbReference>
<evidence type="ECO:0000313" key="3">
    <source>
        <dbReference type="EMBL" id="MDQ0316816.1"/>
    </source>
</evidence>
<evidence type="ECO:0000259" key="2">
    <source>
        <dbReference type="Pfam" id="PF00582"/>
    </source>
</evidence>
<dbReference type="Gene3D" id="3.40.50.620">
    <property type="entry name" value="HUPs"/>
    <property type="match status" value="1"/>
</dbReference>
<feature type="domain" description="UspA" evidence="2">
    <location>
        <begin position="1"/>
        <end position="141"/>
    </location>
</feature>
<dbReference type="InterPro" id="IPR006016">
    <property type="entry name" value="UspA"/>
</dbReference>
<dbReference type="PRINTS" id="PR01438">
    <property type="entry name" value="UNVRSLSTRESS"/>
</dbReference>
<comment type="caution">
    <text evidence="3">The sequence shown here is derived from an EMBL/GenBank/DDBJ whole genome shotgun (WGS) entry which is preliminary data.</text>
</comment>
<reference evidence="3" key="1">
    <citation type="submission" date="2023-07" db="EMBL/GenBank/DDBJ databases">
        <title>Genomic Encyclopedia of Type Strains, Phase IV (KMG-IV): sequencing the most valuable type-strain genomes for metagenomic binning, comparative biology and taxonomic classification.</title>
        <authorList>
            <person name="Goeker M."/>
        </authorList>
    </citation>
    <scope>NUCLEOTIDE SEQUENCE</scope>
    <source>
        <strain evidence="3">DSM 21202</strain>
    </source>
</reference>
<dbReference type="CDD" id="cd00293">
    <property type="entry name" value="USP-like"/>
    <property type="match status" value="1"/>
</dbReference>
<sequence>MYKTILLPVDLNDPTTGKKALATAAALAKTFGSELHVLAVVPNFGMSVVGGFFPQDFEEKALEKVKTDLAAFMDAELDPSLDATGHVAHGSIYEEILHAAKALSADLIVVGAHRPELKDYLLGPNAARVVRHAPQSVMVVRD</sequence>